<proteinExistence type="predicted"/>
<dbReference type="PANTHER" id="PTHR48098:SF1">
    <property type="entry name" value="DIACYLGLYCEROL ACYLTRANSFERASE_MYCOLYLTRANSFERASE AG85A"/>
    <property type="match status" value="1"/>
</dbReference>
<dbReference type="PANTHER" id="PTHR48098">
    <property type="entry name" value="ENTEROCHELIN ESTERASE-RELATED"/>
    <property type="match status" value="1"/>
</dbReference>
<accession>A0ABV9FYW0</accession>
<organism evidence="1 2">
    <name type="scientific">Rhodococcus kronopolitis</name>
    <dbReference type="NCBI Taxonomy" id="1460226"/>
    <lineage>
        <taxon>Bacteria</taxon>
        <taxon>Bacillati</taxon>
        <taxon>Actinomycetota</taxon>
        <taxon>Actinomycetes</taxon>
        <taxon>Mycobacteriales</taxon>
        <taxon>Nocardiaceae</taxon>
        <taxon>Rhodococcus</taxon>
    </lineage>
</organism>
<dbReference type="InterPro" id="IPR050583">
    <property type="entry name" value="Mycobacterial_A85_antigen"/>
</dbReference>
<gene>
    <name evidence="1" type="ORF">ACFO6S_20660</name>
</gene>
<dbReference type="SUPFAM" id="SSF53474">
    <property type="entry name" value="alpha/beta-Hydrolases"/>
    <property type="match status" value="1"/>
</dbReference>
<keyword evidence="1" id="KW-0378">Hydrolase</keyword>
<dbReference type="Gene3D" id="3.40.50.1820">
    <property type="entry name" value="alpha/beta hydrolase"/>
    <property type="match status" value="1"/>
</dbReference>
<dbReference type="GO" id="GO:0016787">
    <property type="term" value="F:hydrolase activity"/>
    <property type="evidence" value="ECO:0007669"/>
    <property type="project" value="UniProtKB-KW"/>
</dbReference>
<name>A0ABV9FYW0_9NOCA</name>
<evidence type="ECO:0000313" key="2">
    <source>
        <dbReference type="Proteomes" id="UP001595914"/>
    </source>
</evidence>
<dbReference type="InterPro" id="IPR029058">
    <property type="entry name" value="AB_hydrolase_fold"/>
</dbReference>
<dbReference type="InterPro" id="IPR000801">
    <property type="entry name" value="Esterase-like"/>
</dbReference>
<sequence>MRIGRPRFSDRLKRRVLGLSAAALVLPLAAGIAGTAVAGAAPVAHRAPAGGFEEVMVPSSMGPIKVQIQWASRGGDAALYLLDGLRARNDRNAWSFETNALDQFRNDNVTLVMPVGGESSFYSDWISPSNFNGQDGTYKWETFLTKELPDYLETRGVSRSNNGILGLSMGGSAALTLAAYHRDQFKFAASLSGYLNISAPGMREAIRVAMLDAGRYNVDAMWGPPWSKAWLRNDPFVFAPKLKGLSMYVSAASGLPGQYDRPSSAIDYYNTANGMALEALSLANTRAFQVRLGTLGIPATYNFPATGVHSWRYWQDELGNARGQILDALNAR</sequence>
<dbReference type="RefSeq" id="WP_378419843.1">
    <property type="nucleotide sequence ID" value="NZ_JBHSFO010000015.1"/>
</dbReference>
<reference evidence="2" key="1">
    <citation type="journal article" date="2019" name="Int. J. Syst. Evol. Microbiol.">
        <title>The Global Catalogue of Microorganisms (GCM) 10K type strain sequencing project: providing services to taxonomists for standard genome sequencing and annotation.</title>
        <authorList>
            <consortium name="The Broad Institute Genomics Platform"/>
            <consortium name="The Broad Institute Genome Sequencing Center for Infectious Disease"/>
            <person name="Wu L."/>
            <person name="Ma J."/>
        </authorList>
    </citation>
    <scope>NUCLEOTIDE SEQUENCE [LARGE SCALE GENOMIC DNA]</scope>
    <source>
        <strain evidence="2">CCUG 54520</strain>
    </source>
</reference>
<dbReference type="Proteomes" id="UP001595914">
    <property type="component" value="Unassembled WGS sequence"/>
</dbReference>
<dbReference type="Pfam" id="PF00756">
    <property type="entry name" value="Esterase"/>
    <property type="match status" value="1"/>
</dbReference>
<keyword evidence="2" id="KW-1185">Reference proteome</keyword>
<evidence type="ECO:0000313" key="1">
    <source>
        <dbReference type="EMBL" id="MFC4606115.1"/>
    </source>
</evidence>
<comment type="caution">
    <text evidence="1">The sequence shown here is derived from an EMBL/GenBank/DDBJ whole genome shotgun (WGS) entry which is preliminary data.</text>
</comment>
<protein>
    <submittedName>
        <fullName evidence="1">Alpha/beta hydrolase</fullName>
    </submittedName>
</protein>
<dbReference type="EMBL" id="JBHSFO010000015">
    <property type="protein sequence ID" value="MFC4606115.1"/>
    <property type="molecule type" value="Genomic_DNA"/>
</dbReference>